<proteinExistence type="inferred from homology"/>
<evidence type="ECO:0000256" key="6">
    <source>
        <dbReference type="ARBA" id="ARBA00038411"/>
    </source>
</evidence>
<dbReference type="PROSITE" id="PS51381">
    <property type="entry name" value="C2_B9"/>
    <property type="match status" value="1"/>
</dbReference>
<sequence>MTSCFSVNVLGTLESGMFQSCDNLYCKISLLHGQDWVTISGVEEGITQMAKSCQTTSKFENVTLRECVWNFPIQAVYESTNVFGWPQVVICVYGMDFMGRDIVKGYGCLRLPRSSGRFTKYISMITPLASSPLSNFLSFITGRKPEFIDSKFISKSEGREGKIVNWVIMIYRFKVTRVQSSGSVKLNLNIIIKDLDNFGYTY</sequence>
<name>A0AAD5U7C9_9FUNG</name>
<dbReference type="PANTHER" id="PTHR12968:SF1">
    <property type="entry name" value="B9 DOMAIN-CONTAINING PROTEIN 1"/>
    <property type="match status" value="1"/>
</dbReference>
<evidence type="ECO:0000313" key="8">
    <source>
        <dbReference type="EMBL" id="KAJ3223559.1"/>
    </source>
</evidence>
<evidence type="ECO:0000256" key="2">
    <source>
        <dbReference type="ARBA" id="ARBA00022490"/>
    </source>
</evidence>
<evidence type="ECO:0000256" key="4">
    <source>
        <dbReference type="ARBA" id="ARBA00023212"/>
    </source>
</evidence>
<dbReference type="Proteomes" id="UP001211065">
    <property type="component" value="Unassembled WGS sequence"/>
</dbReference>
<dbReference type="EMBL" id="JADGJW010000125">
    <property type="protein sequence ID" value="KAJ3223559.1"/>
    <property type="molecule type" value="Genomic_DNA"/>
</dbReference>
<gene>
    <name evidence="8" type="primary">B9D1</name>
    <name evidence="8" type="ORF">HK099_000980</name>
</gene>
<organism evidence="8 9">
    <name type="scientific">Clydaea vesicula</name>
    <dbReference type="NCBI Taxonomy" id="447962"/>
    <lineage>
        <taxon>Eukaryota</taxon>
        <taxon>Fungi</taxon>
        <taxon>Fungi incertae sedis</taxon>
        <taxon>Chytridiomycota</taxon>
        <taxon>Chytridiomycota incertae sedis</taxon>
        <taxon>Chytridiomycetes</taxon>
        <taxon>Lobulomycetales</taxon>
        <taxon>Lobulomycetaceae</taxon>
        <taxon>Clydaea</taxon>
    </lineage>
</organism>
<comment type="caution">
    <text evidence="8">The sequence shown here is derived from an EMBL/GenBank/DDBJ whole genome shotgun (WGS) entry which is preliminary data.</text>
</comment>
<keyword evidence="5" id="KW-0966">Cell projection</keyword>
<comment type="subcellular location">
    <subcellularLocation>
        <location evidence="1">Cytoplasm</location>
        <location evidence="1">Cytoskeleton</location>
        <location evidence="1">Cilium basal body</location>
    </subcellularLocation>
</comment>
<keyword evidence="9" id="KW-1185">Reference proteome</keyword>
<reference evidence="8" key="1">
    <citation type="submission" date="2020-05" db="EMBL/GenBank/DDBJ databases">
        <title>Phylogenomic resolution of chytrid fungi.</title>
        <authorList>
            <person name="Stajich J.E."/>
            <person name="Amses K."/>
            <person name="Simmons R."/>
            <person name="Seto K."/>
            <person name="Myers J."/>
            <person name="Bonds A."/>
            <person name="Quandt C.A."/>
            <person name="Barry K."/>
            <person name="Liu P."/>
            <person name="Grigoriev I."/>
            <person name="Longcore J.E."/>
            <person name="James T.Y."/>
        </authorList>
    </citation>
    <scope>NUCLEOTIDE SEQUENCE</scope>
    <source>
        <strain evidence="8">JEL0476</strain>
    </source>
</reference>
<dbReference type="AlphaFoldDB" id="A0AAD5U7C9"/>
<keyword evidence="4" id="KW-0206">Cytoskeleton</keyword>
<dbReference type="GO" id="GO:0036038">
    <property type="term" value="C:MKS complex"/>
    <property type="evidence" value="ECO:0007669"/>
    <property type="project" value="TreeGrafter"/>
</dbReference>
<protein>
    <recommendedName>
        <fullName evidence="7">B9 domain-containing protein 1</fullName>
    </recommendedName>
</protein>
<keyword evidence="3" id="KW-0970">Cilium biogenesis/degradation</keyword>
<evidence type="ECO:0000256" key="5">
    <source>
        <dbReference type="ARBA" id="ARBA00023273"/>
    </source>
</evidence>
<comment type="similarity">
    <text evidence="6">Belongs to the B9D family.</text>
</comment>
<evidence type="ECO:0000313" key="9">
    <source>
        <dbReference type="Proteomes" id="UP001211065"/>
    </source>
</evidence>
<dbReference type="InterPro" id="IPR010796">
    <property type="entry name" value="C2_B9-type_dom"/>
</dbReference>
<dbReference type="PANTHER" id="PTHR12968">
    <property type="entry name" value="B9 DOMAIN-CONTAINING"/>
    <property type="match status" value="1"/>
</dbReference>
<evidence type="ECO:0000256" key="1">
    <source>
        <dbReference type="ARBA" id="ARBA00004120"/>
    </source>
</evidence>
<evidence type="ECO:0000256" key="3">
    <source>
        <dbReference type="ARBA" id="ARBA00022794"/>
    </source>
</evidence>
<accession>A0AAD5U7C9</accession>
<keyword evidence="2" id="KW-0963">Cytoplasm</keyword>
<dbReference type="Pfam" id="PF07162">
    <property type="entry name" value="B9-C2"/>
    <property type="match status" value="1"/>
</dbReference>
<dbReference type="GO" id="GO:0060271">
    <property type="term" value="P:cilium assembly"/>
    <property type="evidence" value="ECO:0007669"/>
    <property type="project" value="TreeGrafter"/>
</dbReference>
<evidence type="ECO:0000256" key="7">
    <source>
        <dbReference type="ARBA" id="ARBA00039274"/>
    </source>
</evidence>